<dbReference type="Proteomes" id="UP000007383">
    <property type="component" value="Chromosome"/>
</dbReference>
<feature type="binding site" evidence="3">
    <location>
        <position position="13"/>
    </location>
    <ligand>
        <name>a divalent metal cation</name>
        <dbReference type="ChEBI" id="CHEBI:60240"/>
    </ligand>
</feature>
<dbReference type="PRINTS" id="PR01790">
    <property type="entry name" value="SMP30FAMILY"/>
</dbReference>
<dbReference type="PANTHER" id="PTHR10907">
    <property type="entry name" value="REGUCALCIN"/>
    <property type="match status" value="1"/>
</dbReference>
<dbReference type="HOGENOM" id="CLU_036110_3_2_12"/>
<evidence type="ECO:0000313" key="6">
    <source>
        <dbReference type="Proteomes" id="UP000007383"/>
    </source>
</evidence>
<evidence type="ECO:0000259" key="4">
    <source>
        <dbReference type="Pfam" id="PF08450"/>
    </source>
</evidence>
<accession>H9UJZ1</accession>
<dbReference type="STRING" id="889378.Spiaf_1777"/>
<feature type="binding site" evidence="3">
    <location>
        <position position="95"/>
    </location>
    <ligand>
        <name>substrate</name>
    </ligand>
</feature>
<dbReference type="PATRIC" id="fig|889378.3.peg.1766"/>
<comment type="cofactor">
    <cofactor evidence="3">
        <name>Zn(2+)</name>
        <dbReference type="ChEBI" id="CHEBI:29105"/>
    </cofactor>
    <text evidence="3">Binds 1 divalent metal cation per subunit.</text>
</comment>
<dbReference type="eggNOG" id="COG3386">
    <property type="taxonomic scope" value="Bacteria"/>
</dbReference>
<evidence type="ECO:0000313" key="5">
    <source>
        <dbReference type="EMBL" id="AFG37834.1"/>
    </source>
</evidence>
<comment type="similarity">
    <text evidence="1">Belongs to the SMP-30/CGR1 family.</text>
</comment>
<dbReference type="GO" id="GO:0004341">
    <property type="term" value="F:gluconolactonase activity"/>
    <property type="evidence" value="ECO:0007669"/>
    <property type="project" value="TreeGrafter"/>
</dbReference>
<reference evidence="6" key="1">
    <citation type="journal article" date="2013" name="Stand. Genomic Sci.">
        <title>Complete genome sequence of the halophilic bacterium Spirochaeta africana type strain (Z-7692(T)) from the alkaline Lake Magadi in the East African Rift.</title>
        <authorList>
            <person name="Liolos K."/>
            <person name="Abt B."/>
            <person name="Scheuner C."/>
            <person name="Teshima H."/>
            <person name="Held B."/>
            <person name="Lapidus A."/>
            <person name="Nolan M."/>
            <person name="Lucas S."/>
            <person name="Deshpande S."/>
            <person name="Cheng J.F."/>
            <person name="Tapia R."/>
            <person name="Goodwin L.A."/>
            <person name="Pitluck S."/>
            <person name="Pagani I."/>
            <person name="Ivanova N."/>
            <person name="Mavromatis K."/>
            <person name="Mikhailova N."/>
            <person name="Huntemann M."/>
            <person name="Pati A."/>
            <person name="Chen A."/>
            <person name="Palaniappan K."/>
            <person name="Land M."/>
            <person name="Rohde M."/>
            <person name="Tindall B.J."/>
            <person name="Detter J.C."/>
            <person name="Goker M."/>
            <person name="Bristow J."/>
            <person name="Eisen J.A."/>
            <person name="Markowitz V."/>
            <person name="Hugenholtz P."/>
            <person name="Woyke T."/>
            <person name="Klenk H.P."/>
            <person name="Kyrpides N.C."/>
        </authorList>
    </citation>
    <scope>NUCLEOTIDE SEQUENCE</scope>
    <source>
        <strain evidence="6">ATCC 700263 / DSM 8902 / Z-7692</strain>
    </source>
</reference>
<feature type="domain" description="SMP-30/Gluconolactonase/LRE-like region" evidence="4">
    <location>
        <begin position="11"/>
        <end position="254"/>
    </location>
</feature>
<dbReference type="SUPFAM" id="SSF63829">
    <property type="entry name" value="Calcium-dependent phosphotriesterase"/>
    <property type="match status" value="1"/>
</dbReference>
<gene>
    <name evidence="5" type="ordered locus">Spiaf_1777</name>
</gene>
<dbReference type="Pfam" id="PF08450">
    <property type="entry name" value="SGL"/>
    <property type="match status" value="1"/>
</dbReference>
<dbReference type="PANTHER" id="PTHR10907:SF47">
    <property type="entry name" value="REGUCALCIN"/>
    <property type="match status" value="1"/>
</dbReference>
<dbReference type="AlphaFoldDB" id="H9UJZ1"/>
<dbReference type="InterPro" id="IPR013658">
    <property type="entry name" value="SGL"/>
</dbReference>
<dbReference type="GO" id="GO:0005509">
    <property type="term" value="F:calcium ion binding"/>
    <property type="evidence" value="ECO:0007669"/>
    <property type="project" value="TreeGrafter"/>
</dbReference>
<dbReference type="GO" id="GO:0019853">
    <property type="term" value="P:L-ascorbic acid biosynthetic process"/>
    <property type="evidence" value="ECO:0007669"/>
    <property type="project" value="TreeGrafter"/>
</dbReference>
<evidence type="ECO:0000256" key="1">
    <source>
        <dbReference type="ARBA" id="ARBA00008853"/>
    </source>
</evidence>
<name>H9UJZ1_SPIAZ</name>
<feature type="binding site" evidence="3">
    <location>
        <position position="143"/>
    </location>
    <ligand>
        <name>a divalent metal cation</name>
        <dbReference type="ChEBI" id="CHEBI:60240"/>
    </ligand>
</feature>
<sequence length="291" mass="32128">MQPVSPVHCRLGEGIIRDAERGCIWWVDIEGQLLHRSSYDGNHYSSLEFDQKVSMIALSTHHTLLVGLEREIREIDEHGHRIRSTAFEPDCAHTRANDGKVGPDGALWIGSMSSRMRSGEAALYRLDQDFQLRTVLTGVTVSNGMGWSPDGTCMYYIDTTTRRIDAFSFDPAGDGMIPQSRHCITAIPPELGWPDGMAVDSQGNLWVAMYDGSCITVWDPADGHLLDRIDLPVRRITSLAFGGDALCDLYITTAAADSAGEQQDLPLSGRLLHLTAQQPGLPGYLFGRRQE</sequence>
<dbReference type="InterPro" id="IPR011042">
    <property type="entry name" value="6-blade_b-propeller_TolB-like"/>
</dbReference>
<keyword evidence="3" id="KW-0479">Metal-binding</keyword>
<feature type="binding site" evidence="3">
    <location>
        <position position="97"/>
    </location>
    <ligand>
        <name>substrate</name>
    </ligand>
</feature>
<dbReference type="OrthoDB" id="2633250at2"/>
<dbReference type="KEGG" id="sfc:Spiaf_1777"/>
<protein>
    <submittedName>
        <fullName evidence="5">Gluconolactonase</fullName>
    </submittedName>
</protein>
<proteinExistence type="inferred from homology"/>
<feature type="active site" description="Proton donor/acceptor" evidence="2">
    <location>
        <position position="195"/>
    </location>
</feature>
<keyword evidence="6" id="KW-1185">Reference proteome</keyword>
<dbReference type="Gene3D" id="2.120.10.30">
    <property type="entry name" value="TolB, C-terminal domain"/>
    <property type="match status" value="1"/>
</dbReference>
<evidence type="ECO:0000256" key="2">
    <source>
        <dbReference type="PIRSR" id="PIRSR605511-1"/>
    </source>
</evidence>
<dbReference type="InterPro" id="IPR005511">
    <property type="entry name" value="SMP-30"/>
</dbReference>
<keyword evidence="3" id="KW-0862">Zinc</keyword>
<feature type="binding site" evidence="3">
    <location>
        <position position="195"/>
    </location>
    <ligand>
        <name>a divalent metal cation</name>
        <dbReference type="ChEBI" id="CHEBI:60240"/>
    </ligand>
</feature>
<evidence type="ECO:0000256" key="3">
    <source>
        <dbReference type="PIRSR" id="PIRSR605511-2"/>
    </source>
</evidence>
<organism evidence="5 6">
    <name type="scientific">Spirochaeta africana (strain ATCC 700263 / DSM 8902 / Z-7692)</name>
    <dbReference type="NCBI Taxonomy" id="889378"/>
    <lineage>
        <taxon>Bacteria</taxon>
        <taxon>Pseudomonadati</taxon>
        <taxon>Spirochaetota</taxon>
        <taxon>Spirochaetia</taxon>
        <taxon>Spirochaetales</taxon>
        <taxon>Spirochaetaceae</taxon>
        <taxon>Spirochaeta</taxon>
    </lineage>
</organism>
<dbReference type="EMBL" id="CP003282">
    <property type="protein sequence ID" value="AFG37834.1"/>
    <property type="molecule type" value="Genomic_DNA"/>
</dbReference>